<keyword evidence="3" id="KW-1185">Reference proteome</keyword>
<feature type="transmembrane region" description="Helical" evidence="1">
    <location>
        <begin position="49"/>
        <end position="68"/>
    </location>
</feature>
<sequence>MHDITVASRPVGGPPTKHELALMIWVAVFPTLTVINLALGGWLATLPTVLRTFILATVAVPIVIYGLMPLLHTLRARLLGTAAR</sequence>
<dbReference type="Proteomes" id="UP001240447">
    <property type="component" value="Unassembled WGS sequence"/>
</dbReference>
<reference evidence="2 3" key="1">
    <citation type="submission" date="2023-07" db="EMBL/GenBank/DDBJ databases">
        <title>Sequencing the genomes of 1000 actinobacteria strains.</title>
        <authorList>
            <person name="Klenk H.-P."/>
        </authorList>
    </citation>
    <scope>NUCLEOTIDE SEQUENCE [LARGE SCALE GENOMIC DNA]</scope>
    <source>
        <strain evidence="2 3">GD13</strain>
    </source>
</reference>
<keyword evidence="2" id="KW-0560">Oxidoreductase</keyword>
<keyword evidence="1" id="KW-1133">Transmembrane helix</keyword>
<evidence type="ECO:0000256" key="1">
    <source>
        <dbReference type="SAM" id="Phobius"/>
    </source>
</evidence>
<accession>A0ABT9NTN7</accession>
<keyword evidence="2" id="KW-0503">Monooxygenase</keyword>
<keyword evidence="1" id="KW-0472">Membrane</keyword>
<comment type="caution">
    <text evidence="2">The sequence shown here is derived from an EMBL/GenBank/DDBJ whole genome shotgun (WGS) entry which is preliminary data.</text>
</comment>
<feature type="transmembrane region" description="Helical" evidence="1">
    <location>
        <begin position="20"/>
        <end position="43"/>
    </location>
</feature>
<dbReference type="EMBL" id="JAUSQM010000001">
    <property type="protein sequence ID" value="MDP9823681.1"/>
    <property type="molecule type" value="Genomic_DNA"/>
</dbReference>
<dbReference type="GO" id="GO:0004497">
    <property type="term" value="F:monooxygenase activity"/>
    <property type="evidence" value="ECO:0007669"/>
    <property type="project" value="UniProtKB-KW"/>
</dbReference>
<evidence type="ECO:0000313" key="3">
    <source>
        <dbReference type="Proteomes" id="UP001240447"/>
    </source>
</evidence>
<keyword evidence="1" id="KW-0812">Transmembrane</keyword>
<name>A0ABT9NTN7_9ACTN</name>
<organism evidence="2 3">
    <name type="scientific">Nocardioides massiliensis</name>
    <dbReference type="NCBI Taxonomy" id="1325935"/>
    <lineage>
        <taxon>Bacteria</taxon>
        <taxon>Bacillati</taxon>
        <taxon>Actinomycetota</taxon>
        <taxon>Actinomycetes</taxon>
        <taxon>Propionibacteriales</taxon>
        <taxon>Nocardioidaceae</taxon>
        <taxon>Nocardioides</taxon>
    </lineage>
</organism>
<protein>
    <submittedName>
        <fullName evidence="2">Antibiotic biosynthesis monooxygenase (ABM) superfamily enzyme</fullName>
    </submittedName>
</protein>
<proteinExistence type="predicted"/>
<evidence type="ECO:0000313" key="2">
    <source>
        <dbReference type="EMBL" id="MDP9823681.1"/>
    </source>
</evidence>
<dbReference type="RefSeq" id="WP_068122666.1">
    <property type="nucleotide sequence ID" value="NZ_CCXJ01000604.1"/>
</dbReference>
<gene>
    <name evidence="2" type="ORF">J2S59_003490</name>
</gene>